<feature type="compositionally biased region" description="Polar residues" evidence="1">
    <location>
        <begin position="85"/>
        <end position="97"/>
    </location>
</feature>
<evidence type="ECO:0000313" key="3">
    <source>
        <dbReference type="EMBL" id="GAM02257.1"/>
    </source>
</evidence>
<protein>
    <submittedName>
        <fullName evidence="3">Uncharacterized protein</fullName>
    </submittedName>
</protein>
<gene>
    <name evidence="3" type="ORF">SP5_076_00390</name>
</gene>
<dbReference type="AlphaFoldDB" id="A0A0A1WAP3"/>
<dbReference type="Proteomes" id="UP000032305">
    <property type="component" value="Unassembled WGS sequence"/>
</dbReference>
<organism evidence="3 4">
    <name type="scientific">Sphingomonas parapaucimobilis NBRC 15100</name>
    <dbReference type="NCBI Taxonomy" id="1219049"/>
    <lineage>
        <taxon>Bacteria</taxon>
        <taxon>Pseudomonadati</taxon>
        <taxon>Pseudomonadota</taxon>
        <taxon>Alphaproteobacteria</taxon>
        <taxon>Sphingomonadales</taxon>
        <taxon>Sphingomonadaceae</taxon>
        <taxon>Sphingomonas</taxon>
    </lineage>
</organism>
<name>A0A0A1WAP3_9SPHN</name>
<feature type="compositionally biased region" description="Polar residues" evidence="1">
    <location>
        <begin position="31"/>
        <end position="41"/>
    </location>
</feature>
<feature type="signal peptide" evidence="2">
    <location>
        <begin position="1"/>
        <end position="19"/>
    </location>
</feature>
<dbReference type="PROSITE" id="PS51257">
    <property type="entry name" value="PROKAR_LIPOPROTEIN"/>
    <property type="match status" value="1"/>
</dbReference>
<reference evidence="3 4" key="1">
    <citation type="submission" date="2014-11" db="EMBL/GenBank/DDBJ databases">
        <title>Whole genome shotgun sequence of Sphingomonas parapaucimobilis NBRC 15100.</title>
        <authorList>
            <person name="Katano-Makiyama Y."/>
            <person name="Hosoyama A."/>
            <person name="Hashimoto M."/>
            <person name="Hosoyama Y."/>
            <person name="Noguchi M."/>
            <person name="Numata M."/>
            <person name="Tsuchikane K."/>
            <person name="Hirakata S."/>
            <person name="Uohara A."/>
            <person name="Shimodaira J."/>
            <person name="Ohji S."/>
            <person name="Ichikawa N."/>
            <person name="Kimura A."/>
            <person name="Yamazoe A."/>
            <person name="Fujita N."/>
        </authorList>
    </citation>
    <scope>NUCLEOTIDE SEQUENCE [LARGE SCALE GENOMIC DNA]</scope>
    <source>
        <strain evidence="3 4">NBRC 15100</strain>
    </source>
</reference>
<dbReference type="EMBL" id="BBPI01000076">
    <property type="protein sequence ID" value="GAM02257.1"/>
    <property type="molecule type" value="Genomic_DNA"/>
</dbReference>
<keyword evidence="4" id="KW-1185">Reference proteome</keyword>
<feature type="compositionally biased region" description="Low complexity" evidence="1">
    <location>
        <begin position="44"/>
        <end position="57"/>
    </location>
</feature>
<evidence type="ECO:0000313" key="4">
    <source>
        <dbReference type="Proteomes" id="UP000032305"/>
    </source>
</evidence>
<evidence type="ECO:0000256" key="2">
    <source>
        <dbReference type="SAM" id="SignalP"/>
    </source>
</evidence>
<comment type="caution">
    <text evidence="3">The sequence shown here is derived from an EMBL/GenBank/DDBJ whole genome shotgun (WGS) entry which is preliminary data.</text>
</comment>
<evidence type="ECO:0000256" key="1">
    <source>
        <dbReference type="SAM" id="MobiDB-lite"/>
    </source>
</evidence>
<proteinExistence type="predicted"/>
<feature type="chain" id="PRO_5001993559" evidence="2">
    <location>
        <begin position="20"/>
        <end position="97"/>
    </location>
</feature>
<feature type="region of interest" description="Disordered" evidence="1">
    <location>
        <begin position="31"/>
        <end position="97"/>
    </location>
</feature>
<accession>A0A0A1WAP3</accession>
<sequence length="97" mass="9708">MRIDSFANMLKLFLAPCLAIVSACGTSESEANAVSVSTGRQNGAAPATPSAAVTPSASKRDDRLSLPGGAAVPGKVDESKVPRTTRVSSSCSPGMAA</sequence>
<keyword evidence="2" id="KW-0732">Signal</keyword>